<keyword evidence="2" id="KW-1185">Reference proteome</keyword>
<evidence type="ECO:0000313" key="2">
    <source>
        <dbReference type="Proteomes" id="UP000201571"/>
    </source>
</evidence>
<accession>K4EQT6</accession>
<dbReference type="GeneID" id="13842680"/>
<reference evidence="1 2" key="1">
    <citation type="journal article" date="2012" name="BMC Genomics">
        <title>Genome of Epinotia aporema granulovirus (EpapGV), a polyorganotropic fast killing betabaculovirus with a novel thymidylate kinase gene.</title>
        <authorList>
            <person name="Ferrelli M.L."/>
            <person name="Salvador R."/>
            <person name="Biedma M.E."/>
            <person name="Berretta M.F."/>
            <person name="Haase S."/>
            <person name="Sciocco-Cap A."/>
            <person name="Ghiringhelli P.D."/>
            <person name="Romanowski V."/>
        </authorList>
    </citation>
    <scope>NUCLEOTIDE SEQUENCE [LARGE SCALE GENOMIC DNA]</scope>
</reference>
<dbReference type="EMBL" id="JN408834">
    <property type="protein sequence ID" value="AER41501.1"/>
    <property type="molecule type" value="Genomic_DNA"/>
</dbReference>
<protein>
    <submittedName>
        <fullName evidence="1">DNA binding protein</fullName>
    </submittedName>
</protein>
<gene>
    <name evidence="1" type="primary">dbp</name>
</gene>
<dbReference type="Proteomes" id="UP000201571">
    <property type="component" value="Segment"/>
</dbReference>
<evidence type="ECO:0000313" key="1">
    <source>
        <dbReference type="EMBL" id="AER41501.1"/>
    </source>
</evidence>
<dbReference type="InterPro" id="IPR006871">
    <property type="entry name" value="ssDNA-bd_baculovirus"/>
</dbReference>
<dbReference type="RefSeq" id="YP_006908583.1">
    <property type="nucleotide sequence ID" value="NC_018875.1"/>
</dbReference>
<proteinExistence type="predicted"/>
<sequence length="279" mass="31930">MAGESDSSALLPVYDRTWQQKLIDQLNNYPDPTKVVMCTTSPSHLNVALNGITKYAQLSVMKNALITNQHNQLVLDKNKMVIRPKNFVCKDTNMIKKISYVIGLKRLGGVRLCYYWDKCEVKMCKSKIGKFLVYEGEFEMRLIDIMSTLMGNYFQETKRQEEADQIIIGDGNNYVNVPKEDDVANRKMFMNKFFVLKHGNNAANISEADFESGRMELDPMSPKQFKEIFELYEDKNVSKSSTFIVASALKDVTESLSGEIETFALNLLPIMFIYIDKSE</sequence>
<dbReference type="KEGG" id="vg:13842680"/>
<organism evidence="1 2">
    <name type="scientific">Epinotia aporema granulovirus</name>
    <dbReference type="NCBI Taxonomy" id="166056"/>
    <lineage>
        <taxon>Viruses</taxon>
        <taxon>Viruses incertae sedis</taxon>
        <taxon>Naldaviricetes</taxon>
        <taxon>Lefavirales</taxon>
        <taxon>Baculoviridae</taxon>
        <taxon>Betabaculovirus</taxon>
        <taxon>Betabaculovirus epaporemae</taxon>
    </lineage>
</organism>
<dbReference type="Pfam" id="PF04786">
    <property type="entry name" value="Baculo_DNA_bind"/>
    <property type="match status" value="1"/>
</dbReference>
<dbReference type="OrthoDB" id="8515at10239"/>
<name>K4EQT6_9BBAC</name>